<protein>
    <submittedName>
        <fullName evidence="4">Uncharacterized protein</fullName>
    </submittedName>
</protein>
<sequence>MNKYKKIFSGLGLLSISTLVGASVVACANKKPKASDSSTEEIDQNNNQGNSTTPEQGKPETPKEGTPAPEAPKTNPETSEEPKTETPKNPEMSTPGAEGQDQGKNGKSDSSKKDGQSNSPESEIKKEPEKSEENEGKNVSPETPQTPPKTMTVDEKVELLNKFIDDIEYPNKNAPAKKLLKDKVTSIKNENSTKNDDKLKKLDKLKNTLEQIKTKLANVIKEIDDLPYPDKPSLKKGDEVNAKDKFKEKLNTLTTVDEISMVVPNGWKEKIQEYNNVFAELNGFLNNIDKLKARFRQTDNEPNGKYTEAELIWQIYETVRRGPFEKKINELKKLPMDKKTQYKNGVQKLMDNQKTNHQKDVKWLLENIKKLKLEAKKAQDEDNKIKIQN</sequence>
<organism evidence="4 5">
    <name type="scientific">Mycoplasmopsis cynos</name>
    <dbReference type="NCBI Taxonomy" id="171284"/>
    <lineage>
        <taxon>Bacteria</taxon>
        <taxon>Bacillati</taxon>
        <taxon>Mycoplasmatota</taxon>
        <taxon>Mycoplasmoidales</taxon>
        <taxon>Metamycoplasmataceae</taxon>
        <taxon>Mycoplasmopsis</taxon>
    </lineage>
</organism>
<feature type="compositionally biased region" description="Basic and acidic residues" evidence="2">
    <location>
        <begin position="122"/>
        <end position="136"/>
    </location>
</feature>
<feature type="compositionally biased region" description="Basic and acidic residues" evidence="2">
    <location>
        <begin position="104"/>
        <end position="115"/>
    </location>
</feature>
<dbReference type="AlphaFoldDB" id="A0A449AIJ4"/>
<keyword evidence="1" id="KW-0175">Coiled coil</keyword>
<evidence type="ECO:0000313" key="5">
    <source>
        <dbReference type="Proteomes" id="UP000289506"/>
    </source>
</evidence>
<geneLocation type="plasmid" evidence="4 5">
    <name>13</name>
</geneLocation>
<feature type="coiled-coil region" evidence="1">
    <location>
        <begin position="195"/>
        <end position="222"/>
    </location>
</feature>
<dbReference type="Proteomes" id="UP000289506">
    <property type="component" value="Plasmid 13"/>
</dbReference>
<feature type="compositionally biased region" description="Polar residues" evidence="2">
    <location>
        <begin position="44"/>
        <end position="55"/>
    </location>
</feature>
<evidence type="ECO:0000256" key="1">
    <source>
        <dbReference type="SAM" id="Coils"/>
    </source>
</evidence>
<evidence type="ECO:0000256" key="2">
    <source>
        <dbReference type="SAM" id="MobiDB-lite"/>
    </source>
</evidence>
<dbReference type="RefSeq" id="WP_129720676.1">
    <property type="nucleotide sequence ID" value="NZ_LR214986.1"/>
</dbReference>
<gene>
    <name evidence="4" type="primary">MCYN0308_8</name>
    <name evidence="4" type="ORF">NCTC10142_00585</name>
</gene>
<dbReference type="SUPFAM" id="SSF63491">
    <property type="entry name" value="BAG domain"/>
    <property type="match status" value="1"/>
</dbReference>
<feature type="coiled-coil region" evidence="1">
    <location>
        <begin position="361"/>
        <end position="388"/>
    </location>
</feature>
<evidence type="ECO:0000256" key="3">
    <source>
        <dbReference type="SAM" id="SignalP"/>
    </source>
</evidence>
<dbReference type="PROSITE" id="PS51257">
    <property type="entry name" value="PROKAR_LIPOPROTEIN"/>
    <property type="match status" value="1"/>
</dbReference>
<feature type="signal peptide" evidence="3">
    <location>
        <begin position="1"/>
        <end position="22"/>
    </location>
</feature>
<accession>A0A449AIJ4</accession>
<reference evidence="4 5" key="1">
    <citation type="submission" date="2019-01" db="EMBL/GenBank/DDBJ databases">
        <authorList>
            <consortium name="Pathogen Informatics"/>
        </authorList>
    </citation>
    <scope>NUCLEOTIDE SEQUENCE [LARGE SCALE GENOMIC DNA]</scope>
    <source>
        <strain evidence="4 5">NCTC10142</strain>
        <plasmid evidence="5">13</plasmid>
    </source>
</reference>
<dbReference type="EMBL" id="LR214986">
    <property type="protein sequence ID" value="VEU64823.1"/>
    <property type="molecule type" value="Genomic_DNA"/>
</dbReference>
<feature type="chain" id="PRO_5019066888" evidence="3">
    <location>
        <begin position="23"/>
        <end position="389"/>
    </location>
</feature>
<keyword evidence="3" id="KW-0732">Signal</keyword>
<feature type="region of interest" description="Disordered" evidence="2">
    <location>
        <begin position="29"/>
        <end position="153"/>
    </location>
</feature>
<proteinExistence type="predicted"/>
<keyword evidence="4" id="KW-0614">Plasmid</keyword>
<evidence type="ECO:0000313" key="4">
    <source>
        <dbReference type="EMBL" id="VEU64823.1"/>
    </source>
</evidence>
<name>A0A449AIJ4_9BACT</name>